<gene>
    <name evidence="1" type="ORF">PVAG01_11421</name>
</gene>
<dbReference type="Proteomes" id="UP001629113">
    <property type="component" value="Unassembled WGS sequence"/>
</dbReference>
<name>A0ABR4P282_9HELO</name>
<organism evidence="1 2">
    <name type="scientific">Phlyctema vagabunda</name>
    <dbReference type="NCBI Taxonomy" id="108571"/>
    <lineage>
        <taxon>Eukaryota</taxon>
        <taxon>Fungi</taxon>
        <taxon>Dikarya</taxon>
        <taxon>Ascomycota</taxon>
        <taxon>Pezizomycotina</taxon>
        <taxon>Leotiomycetes</taxon>
        <taxon>Helotiales</taxon>
        <taxon>Dermateaceae</taxon>
        <taxon>Phlyctema</taxon>
    </lineage>
</organism>
<comment type="caution">
    <text evidence="1">The sequence shown here is derived from an EMBL/GenBank/DDBJ whole genome shotgun (WGS) entry which is preliminary data.</text>
</comment>
<accession>A0ABR4P282</accession>
<protein>
    <submittedName>
        <fullName evidence="1">Uncharacterized protein</fullName>
    </submittedName>
</protein>
<keyword evidence="2" id="KW-1185">Reference proteome</keyword>
<evidence type="ECO:0000313" key="2">
    <source>
        <dbReference type="Proteomes" id="UP001629113"/>
    </source>
</evidence>
<proteinExistence type="predicted"/>
<sequence length="277" mass="30841">MCWPYADLYVEEDESPPPRKKATNMIWVWDATNGRHVQVKRIFLRAILRATLSGAVIDLTSNPNINTFIFYNDGATTFDHLDLHLSRDTIALPVVSQSPYATSNSPTLGACTDLFAIAIIARVPTWPSRSRTSSPRSGTQAMANVISGTPPGAAQYAPMPAAPAYLAQPPPQVTGIPYQPQPVYIQNPAFQQPVFGTVGLTGSEVLHQQLLTAQSMDMNKPQDMKPLDDDPVRLYWVRELDNTWTQRNRVTIDSKEFGPTRWYTIDGTFYAIRLATM</sequence>
<evidence type="ECO:0000313" key="1">
    <source>
        <dbReference type="EMBL" id="KAL3417421.1"/>
    </source>
</evidence>
<reference evidence="1 2" key="1">
    <citation type="submission" date="2024-06" db="EMBL/GenBank/DDBJ databases">
        <title>Complete genome of Phlyctema vagabunda strain 19-DSS-EL-015.</title>
        <authorList>
            <person name="Fiorenzani C."/>
        </authorList>
    </citation>
    <scope>NUCLEOTIDE SEQUENCE [LARGE SCALE GENOMIC DNA]</scope>
    <source>
        <strain evidence="1 2">19-DSS-EL-015</strain>
    </source>
</reference>
<dbReference type="EMBL" id="JBFCZG010000011">
    <property type="protein sequence ID" value="KAL3417421.1"/>
    <property type="molecule type" value="Genomic_DNA"/>
</dbReference>